<sequence>MEDILSLIFSLFHWNAAQAEREAAQRVADDAVRAEQLRAAYKDWLQHYGRDDTPGNYERWRREHGERAELRWLREDEAKRRRRRGSEWHTSSATTTMLVADQ</sequence>
<dbReference type="EMBL" id="ML995808">
    <property type="protein sequence ID" value="KAF2774370.1"/>
    <property type="molecule type" value="Genomic_DNA"/>
</dbReference>
<organism evidence="3 4">
    <name type="scientific">Teratosphaeria nubilosa</name>
    <dbReference type="NCBI Taxonomy" id="161662"/>
    <lineage>
        <taxon>Eukaryota</taxon>
        <taxon>Fungi</taxon>
        <taxon>Dikarya</taxon>
        <taxon>Ascomycota</taxon>
        <taxon>Pezizomycotina</taxon>
        <taxon>Dothideomycetes</taxon>
        <taxon>Dothideomycetidae</taxon>
        <taxon>Mycosphaerellales</taxon>
        <taxon>Teratosphaeriaceae</taxon>
        <taxon>Teratosphaeria</taxon>
    </lineage>
</organism>
<evidence type="ECO:0000313" key="4">
    <source>
        <dbReference type="Proteomes" id="UP000799436"/>
    </source>
</evidence>
<keyword evidence="4" id="KW-1185">Reference proteome</keyword>
<dbReference type="AlphaFoldDB" id="A0A6G1LNZ6"/>
<protein>
    <submittedName>
        <fullName evidence="3">Uncharacterized protein</fullName>
    </submittedName>
</protein>
<gene>
    <name evidence="3" type="ORF">EJ03DRAFT_346980</name>
</gene>
<reference evidence="3" key="1">
    <citation type="journal article" date="2020" name="Stud. Mycol.">
        <title>101 Dothideomycetes genomes: a test case for predicting lifestyles and emergence of pathogens.</title>
        <authorList>
            <person name="Haridas S."/>
            <person name="Albert R."/>
            <person name="Binder M."/>
            <person name="Bloem J."/>
            <person name="Labutti K."/>
            <person name="Salamov A."/>
            <person name="Andreopoulos B."/>
            <person name="Baker S."/>
            <person name="Barry K."/>
            <person name="Bills G."/>
            <person name="Bluhm B."/>
            <person name="Cannon C."/>
            <person name="Castanera R."/>
            <person name="Culley D."/>
            <person name="Daum C."/>
            <person name="Ezra D."/>
            <person name="Gonzalez J."/>
            <person name="Henrissat B."/>
            <person name="Kuo A."/>
            <person name="Liang C."/>
            <person name="Lipzen A."/>
            <person name="Lutzoni F."/>
            <person name="Magnuson J."/>
            <person name="Mondo S."/>
            <person name="Nolan M."/>
            <person name="Ohm R."/>
            <person name="Pangilinan J."/>
            <person name="Park H.-J."/>
            <person name="Ramirez L."/>
            <person name="Alfaro M."/>
            <person name="Sun H."/>
            <person name="Tritt A."/>
            <person name="Yoshinaga Y."/>
            <person name="Zwiers L.-H."/>
            <person name="Turgeon B."/>
            <person name="Goodwin S."/>
            <person name="Spatafora J."/>
            <person name="Crous P."/>
            <person name="Grigoriev I."/>
        </authorList>
    </citation>
    <scope>NUCLEOTIDE SEQUENCE</scope>
    <source>
        <strain evidence="3">CBS 116005</strain>
    </source>
</reference>
<feature type="compositionally biased region" description="Polar residues" evidence="1">
    <location>
        <begin position="88"/>
        <end position="102"/>
    </location>
</feature>
<proteinExistence type="predicted"/>
<evidence type="ECO:0000256" key="2">
    <source>
        <dbReference type="SAM" id="SignalP"/>
    </source>
</evidence>
<feature type="region of interest" description="Disordered" evidence="1">
    <location>
        <begin position="78"/>
        <end position="102"/>
    </location>
</feature>
<evidence type="ECO:0000256" key="1">
    <source>
        <dbReference type="SAM" id="MobiDB-lite"/>
    </source>
</evidence>
<keyword evidence="2" id="KW-0732">Signal</keyword>
<dbReference type="Proteomes" id="UP000799436">
    <property type="component" value="Unassembled WGS sequence"/>
</dbReference>
<feature type="chain" id="PRO_5026001049" evidence="2">
    <location>
        <begin position="20"/>
        <end position="102"/>
    </location>
</feature>
<name>A0A6G1LNZ6_9PEZI</name>
<accession>A0A6G1LNZ6</accession>
<feature type="signal peptide" evidence="2">
    <location>
        <begin position="1"/>
        <end position="19"/>
    </location>
</feature>
<evidence type="ECO:0000313" key="3">
    <source>
        <dbReference type="EMBL" id="KAF2774370.1"/>
    </source>
</evidence>